<dbReference type="EMBL" id="FOEF01000014">
    <property type="protein sequence ID" value="SEP50471.1"/>
    <property type="molecule type" value="Genomic_DNA"/>
</dbReference>
<dbReference type="Proteomes" id="UP000198582">
    <property type="component" value="Unassembled WGS sequence"/>
</dbReference>
<sequence>MNFVYLRLEILRIVRSPQFALFTIAVPLGMFLLFGGLFGDLAGPDGIKASVTTMINMGAYGAMGGALFTGTRVATERTDGWQRQLRLTPMRGPGYLFVKIASAMAMALPVLLVIFVAGALRGVDLTAAQWVLSGLGLWLGALPFAVLGLLLGLFGKGDTVGAMTGALMLPLGVFGGLWMPLSIMPEWMSTVAHFFPTFWLGRVGTVAVTHETGLGLAAAVLAAWLVVPALVVVRRFRLDTAKVG</sequence>
<reference evidence="7 8" key="1">
    <citation type="submission" date="2016-10" db="EMBL/GenBank/DDBJ databases">
        <authorList>
            <person name="de Groot N.N."/>
        </authorList>
    </citation>
    <scope>NUCLEOTIDE SEQUENCE [LARGE SCALE GENOMIC DNA]</scope>
    <source>
        <strain evidence="7 8">DSM 44993</strain>
    </source>
</reference>
<comment type="subcellular location">
    <subcellularLocation>
        <location evidence="1">Membrane</location>
        <topology evidence="1">Multi-pass membrane protein</topology>
    </subcellularLocation>
</comment>
<protein>
    <submittedName>
        <fullName evidence="7">ABC-2 type transport system permease protein</fullName>
    </submittedName>
</protein>
<proteinExistence type="predicted"/>
<feature type="transmembrane region" description="Helical" evidence="5">
    <location>
        <begin position="96"/>
        <end position="118"/>
    </location>
</feature>
<evidence type="ECO:0000256" key="4">
    <source>
        <dbReference type="ARBA" id="ARBA00023136"/>
    </source>
</evidence>
<dbReference type="RefSeq" id="WP_091622333.1">
    <property type="nucleotide sequence ID" value="NZ_FOEF01000014.1"/>
</dbReference>
<dbReference type="GO" id="GO:0016020">
    <property type="term" value="C:membrane"/>
    <property type="evidence" value="ECO:0007669"/>
    <property type="project" value="UniProtKB-SubCell"/>
</dbReference>
<keyword evidence="8" id="KW-1185">Reference proteome</keyword>
<dbReference type="AlphaFoldDB" id="A0A1H8YEM6"/>
<evidence type="ECO:0000256" key="5">
    <source>
        <dbReference type="SAM" id="Phobius"/>
    </source>
</evidence>
<name>A0A1H8YEM6_9PSEU</name>
<feature type="transmembrane region" description="Helical" evidence="5">
    <location>
        <begin position="130"/>
        <end position="153"/>
    </location>
</feature>
<evidence type="ECO:0000256" key="1">
    <source>
        <dbReference type="ARBA" id="ARBA00004141"/>
    </source>
</evidence>
<evidence type="ECO:0000313" key="7">
    <source>
        <dbReference type="EMBL" id="SEP50471.1"/>
    </source>
</evidence>
<dbReference type="OrthoDB" id="63188at2"/>
<dbReference type="InterPro" id="IPR013525">
    <property type="entry name" value="ABC2_TM"/>
</dbReference>
<evidence type="ECO:0000256" key="3">
    <source>
        <dbReference type="ARBA" id="ARBA00022989"/>
    </source>
</evidence>
<gene>
    <name evidence="7" type="ORF">SAMN04489732_114153</name>
</gene>
<keyword evidence="4 5" id="KW-0472">Membrane</keyword>
<dbReference type="Pfam" id="PF01061">
    <property type="entry name" value="ABC2_membrane"/>
    <property type="match status" value="1"/>
</dbReference>
<keyword evidence="3 5" id="KW-1133">Transmembrane helix</keyword>
<evidence type="ECO:0000313" key="8">
    <source>
        <dbReference type="Proteomes" id="UP000198582"/>
    </source>
</evidence>
<dbReference type="GO" id="GO:0140359">
    <property type="term" value="F:ABC-type transporter activity"/>
    <property type="evidence" value="ECO:0007669"/>
    <property type="project" value="InterPro"/>
</dbReference>
<feature type="transmembrane region" description="Helical" evidence="5">
    <location>
        <begin position="58"/>
        <end position="75"/>
    </location>
</feature>
<feature type="transmembrane region" description="Helical" evidence="5">
    <location>
        <begin position="160"/>
        <end position="179"/>
    </location>
</feature>
<evidence type="ECO:0000256" key="2">
    <source>
        <dbReference type="ARBA" id="ARBA00022692"/>
    </source>
</evidence>
<accession>A0A1H8YEM6</accession>
<dbReference type="STRING" id="394193.SAMN04489732_114153"/>
<feature type="transmembrane region" description="Helical" evidence="5">
    <location>
        <begin position="214"/>
        <end position="233"/>
    </location>
</feature>
<feature type="transmembrane region" description="Helical" evidence="5">
    <location>
        <begin position="20"/>
        <end position="38"/>
    </location>
</feature>
<organism evidence="7 8">
    <name type="scientific">Amycolatopsis saalfeldensis</name>
    <dbReference type="NCBI Taxonomy" id="394193"/>
    <lineage>
        <taxon>Bacteria</taxon>
        <taxon>Bacillati</taxon>
        <taxon>Actinomycetota</taxon>
        <taxon>Actinomycetes</taxon>
        <taxon>Pseudonocardiales</taxon>
        <taxon>Pseudonocardiaceae</taxon>
        <taxon>Amycolatopsis</taxon>
    </lineage>
</organism>
<dbReference type="PANTHER" id="PTHR43229">
    <property type="entry name" value="NODULATION PROTEIN J"/>
    <property type="match status" value="1"/>
</dbReference>
<dbReference type="PANTHER" id="PTHR43229:SF3">
    <property type="entry name" value="ABC-TYPE MULTIDRUG TRANSPORT SYSTEM, PERMEASE COMPONENT"/>
    <property type="match status" value="1"/>
</dbReference>
<feature type="domain" description="ABC-2 type transporter transmembrane" evidence="6">
    <location>
        <begin position="6"/>
        <end position="200"/>
    </location>
</feature>
<evidence type="ECO:0000259" key="6">
    <source>
        <dbReference type="Pfam" id="PF01061"/>
    </source>
</evidence>
<dbReference type="InterPro" id="IPR051784">
    <property type="entry name" value="Nod_factor_ABC_transporter"/>
</dbReference>
<keyword evidence="2 5" id="KW-0812">Transmembrane</keyword>